<keyword evidence="7" id="KW-1185">Reference proteome</keyword>
<sequence length="231" mass="25451">MAMLLFSHGGEWSPRKLRVELRALILAMVTLALLLPLSSANSEGDALHALRRSLKDPSNVLQSWDPTLVNPCTWFHVTCNSDNSVIRVDLGNARLSGSLVPELGSLQNLQYLELYKNSITGHIPPELGNLKALVSLDLYHNNFTGSIPSSLGNLSNLSFLRLNNNMLTGRIPRQLTTISTLKVVDFSNNDLCGTIPVTGSFTRLQAKSFENNPRLNGPELEGFVPYEMSCF</sequence>
<dbReference type="InterPro" id="IPR032675">
    <property type="entry name" value="LRR_dom_sf"/>
</dbReference>
<evidence type="ECO:0000259" key="5">
    <source>
        <dbReference type="Pfam" id="PF23598"/>
    </source>
</evidence>
<dbReference type="Proteomes" id="UP001497512">
    <property type="component" value="Chromosome 3"/>
</dbReference>
<evidence type="ECO:0000313" key="6">
    <source>
        <dbReference type="EMBL" id="CAK9220012.1"/>
    </source>
</evidence>
<dbReference type="Pfam" id="PF08263">
    <property type="entry name" value="LRRNT_2"/>
    <property type="match status" value="1"/>
</dbReference>
<dbReference type="EMBL" id="OZ019895">
    <property type="protein sequence ID" value="CAK9220012.1"/>
    <property type="molecule type" value="Genomic_DNA"/>
</dbReference>
<dbReference type="Pfam" id="PF23598">
    <property type="entry name" value="LRR_14"/>
    <property type="match status" value="1"/>
</dbReference>
<evidence type="ECO:0000256" key="2">
    <source>
        <dbReference type="ARBA" id="ARBA00022729"/>
    </source>
</evidence>
<gene>
    <name evidence="6" type="ORF">CSSPTR1EN2_LOCUS15081</name>
</gene>
<evidence type="ECO:0008006" key="8">
    <source>
        <dbReference type="Google" id="ProtNLM"/>
    </source>
</evidence>
<proteinExistence type="predicted"/>
<evidence type="ECO:0000256" key="3">
    <source>
        <dbReference type="ARBA" id="ARBA00022737"/>
    </source>
</evidence>
<dbReference type="SUPFAM" id="SSF52058">
    <property type="entry name" value="L domain-like"/>
    <property type="match status" value="1"/>
</dbReference>
<keyword evidence="2" id="KW-0732">Signal</keyword>
<evidence type="ECO:0000313" key="7">
    <source>
        <dbReference type="Proteomes" id="UP001497512"/>
    </source>
</evidence>
<organism evidence="6 7">
    <name type="scientific">Sphagnum troendelagicum</name>
    <dbReference type="NCBI Taxonomy" id="128251"/>
    <lineage>
        <taxon>Eukaryota</taxon>
        <taxon>Viridiplantae</taxon>
        <taxon>Streptophyta</taxon>
        <taxon>Embryophyta</taxon>
        <taxon>Bryophyta</taxon>
        <taxon>Sphagnophytina</taxon>
        <taxon>Sphagnopsida</taxon>
        <taxon>Sphagnales</taxon>
        <taxon>Sphagnaceae</taxon>
        <taxon>Sphagnum</taxon>
    </lineage>
</organism>
<dbReference type="Gene3D" id="3.80.10.10">
    <property type="entry name" value="Ribonuclease Inhibitor"/>
    <property type="match status" value="1"/>
</dbReference>
<dbReference type="PANTHER" id="PTHR47988">
    <property type="entry name" value="SOMATIC EMBRYOGENESIS RECEPTOR KINASE 1"/>
    <property type="match status" value="1"/>
</dbReference>
<name>A0ABP0UFD6_9BRYO</name>
<evidence type="ECO:0000256" key="1">
    <source>
        <dbReference type="ARBA" id="ARBA00022614"/>
    </source>
</evidence>
<reference evidence="6" key="1">
    <citation type="submission" date="2024-02" db="EMBL/GenBank/DDBJ databases">
        <authorList>
            <consortium name="ELIXIR-Norway"/>
            <consortium name="Elixir Norway"/>
        </authorList>
    </citation>
    <scope>NUCLEOTIDE SEQUENCE</scope>
</reference>
<feature type="domain" description="Leucine-rich repeat-containing N-terminal plant-type" evidence="4">
    <location>
        <begin position="41"/>
        <end position="80"/>
    </location>
</feature>
<protein>
    <recommendedName>
        <fullName evidence="8">Leucine-rich repeat-containing N-terminal plant-type domain-containing protein</fullName>
    </recommendedName>
</protein>
<evidence type="ECO:0000259" key="4">
    <source>
        <dbReference type="Pfam" id="PF08263"/>
    </source>
</evidence>
<dbReference type="InterPro" id="IPR013210">
    <property type="entry name" value="LRR_N_plant-typ"/>
</dbReference>
<keyword evidence="1" id="KW-0433">Leucine-rich repeat</keyword>
<accession>A0ABP0UFD6</accession>
<dbReference type="InterPro" id="IPR055414">
    <property type="entry name" value="LRR_R13L4/SHOC2-like"/>
</dbReference>
<feature type="domain" description="Disease resistance R13L4/SHOC-2-like LRR" evidence="5">
    <location>
        <begin position="89"/>
        <end position="186"/>
    </location>
</feature>
<keyword evidence="3" id="KW-0677">Repeat</keyword>